<evidence type="ECO:0000259" key="4">
    <source>
        <dbReference type="PROSITE" id="PS51464"/>
    </source>
</evidence>
<evidence type="ECO:0000256" key="1">
    <source>
        <dbReference type="ARBA" id="ARBA00010523"/>
    </source>
</evidence>
<reference evidence="5 6" key="1">
    <citation type="submission" date="2018-10" db="EMBL/GenBank/DDBJ databases">
        <title>Genomic Encyclopedia of Archaeal and Bacterial Type Strains, Phase II (KMG-II): from individual species to whole genera.</title>
        <authorList>
            <person name="Goeker M."/>
        </authorList>
    </citation>
    <scope>NUCLEOTIDE SEQUENCE [LARGE SCALE GENOMIC DNA]</scope>
    <source>
        <strain evidence="5 6">DSM 16510</strain>
    </source>
</reference>
<dbReference type="NCBIfam" id="NF006423">
    <property type="entry name" value="PRK08674.1-2"/>
    <property type="match status" value="1"/>
</dbReference>
<dbReference type="InterPro" id="IPR001347">
    <property type="entry name" value="SIS_dom"/>
</dbReference>
<keyword evidence="6" id="KW-1185">Reference proteome</keyword>
<sequence length="319" mass="35797">MSPEEMLKSFPKQLEWEKLDIDRSLYHTITFCGMGGSGIVGDIARSWLEHKGCKVITSSHRGYGLPNYISGEEHLVVCISYSGNTEETLSNFAEAQKRGASIISISSGGKLEELSEKSGVLHLKVPKGFAPRYALGYMLSKVLAVLGIEKEELEDARENIEKNYEEIKKKGEEIAEKLYGYIPIIYATPLTEVAAFRWKTQINENSKTQAYFATLPEMHHNEVVGLDNAEIRSKCAFVVMFDPKDHDRVRRRVDLTIRLLKDLGIVPIAIGGDGNSYLARLLHLIHVGDWASYYLAGKYGFEPLPVKVIDWIKSELSKG</sequence>
<dbReference type="SUPFAM" id="SSF53697">
    <property type="entry name" value="SIS domain"/>
    <property type="match status" value="1"/>
</dbReference>
<dbReference type="GO" id="GO:1901135">
    <property type="term" value="P:carbohydrate derivative metabolic process"/>
    <property type="evidence" value="ECO:0007669"/>
    <property type="project" value="InterPro"/>
</dbReference>
<dbReference type="CDD" id="cd05637">
    <property type="entry name" value="SIS_PGI_PMI_2"/>
    <property type="match status" value="1"/>
</dbReference>
<dbReference type="GO" id="GO:0005975">
    <property type="term" value="P:carbohydrate metabolic process"/>
    <property type="evidence" value="ECO:0007669"/>
    <property type="project" value="InterPro"/>
</dbReference>
<dbReference type="OrthoDB" id="9771734at2"/>
<organism evidence="5 6">
    <name type="scientific">Hydrogenivirga caldilitoris</name>
    <dbReference type="NCBI Taxonomy" id="246264"/>
    <lineage>
        <taxon>Bacteria</taxon>
        <taxon>Pseudomonadati</taxon>
        <taxon>Aquificota</taxon>
        <taxon>Aquificia</taxon>
        <taxon>Aquificales</taxon>
        <taxon>Aquificaceae</taxon>
        <taxon>Hydrogenivirga</taxon>
    </lineage>
</organism>
<dbReference type="Gene3D" id="3.40.50.10490">
    <property type="entry name" value="Glucose-6-phosphate isomerase like protein, domain 1"/>
    <property type="match status" value="2"/>
</dbReference>
<protein>
    <submittedName>
        <fullName evidence="5">Bifunctional phosphoglucose/phosphomannose isomerase</fullName>
    </submittedName>
</protein>
<dbReference type="GO" id="GO:0004476">
    <property type="term" value="F:mannose-6-phosphate isomerase activity"/>
    <property type="evidence" value="ECO:0007669"/>
    <property type="project" value="InterPro"/>
</dbReference>
<dbReference type="AlphaFoldDB" id="A0A497XQK9"/>
<dbReference type="RefSeq" id="WP_121012153.1">
    <property type="nucleotide sequence ID" value="NZ_RCCJ01000001.1"/>
</dbReference>
<dbReference type="Pfam" id="PF01380">
    <property type="entry name" value="SIS"/>
    <property type="match status" value="1"/>
</dbReference>
<dbReference type="CDD" id="cd05017">
    <property type="entry name" value="SIS_PGI_PMI_1"/>
    <property type="match status" value="1"/>
</dbReference>
<dbReference type="InterPro" id="IPR035484">
    <property type="entry name" value="SIS_PGI/PMI_1"/>
</dbReference>
<accession>A0A497XQK9</accession>
<comment type="caution">
    <text evidence="5">The sequence shown here is derived from an EMBL/GenBank/DDBJ whole genome shotgun (WGS) entry which is preliminary data.</text>
</comment>
<name>A0A497XQK9_9AQUI</name>
<feature type="coiled-coil region" evidence="3">
    <location>
        <begin position="143"/>
        <end position="177"/>
    </location>
</feature>
<dbReference type="GO" id="GO:0097367">
    <property type="term" value="F:carbohydrate derivative binding"/>
    <property type="evidence" value="ECO:0007669"/>
    <property type="project" value="InterPro"/>
</dbReference>
<dbReference type="Pfam" id="PF10432">
    <property type="entry name" value="bact-PGI_C"/>
    <property type="match status" value="1"/>
</dbReference>
<evidence type="ECO:0000313" key="5">
    <source>
        <dbReference type="EMBL" id="RLJ71178.1"/>
    </source>
</evidence>
<dbReference type="InterPro" id="IPR019490">
    <property type="entry name" value="Glu6P/Mann6P_isomerase_C"/>
</dbReference>
<dbReference type="EMBL" id="RCCJ01000001">
    <property type="protein sequence ID" value="RLJ71178.1"/>
    <property type="molecule type" value="Genomic_DNA"/>
</dbReference>
<comment type="similarity">
    <text evidence="1">Belongs to the PGI/PMI family.</text>
</comment>
<dbReference type="PROSITE" id="PS51464">
    <property type="entry name" value="SIS"/>
    <property type="match status" value="1"/>
</dbReference>
<evidence type="ECO:0000313" key="6">
    <source>
        <dbReference type="Proteomes" id="UP000267841"/>
    </source>
</evidence>
<gene>
    <name evidence="5" type="ORF">BCF55_1477</name>
</gene>
<dbReference type="InterPro" id="IPR046348">
    <property type="entry name" value="SIS_dom_sf"/>
</dbReference>
<evidence type="ECO:0000256" key="2">
    <source>
        <dbReference type="ARBA" id="ARBA00023235"/>
    </source>
</evidence>
<proteinExistence type="inferred from homology"/>
<keyword evidence="2 5" id="KW-0413">Isomerase</keyword>
<dbReference type="NCBIfam" id="TIGR02128">
    <property type="entry name" value="G6PI_arch"/>
    <property type="match status" value="1"/>
</dbReference>
<dbReference type="Proteomes" id="UP000267841">
    <property type="component" value="Unassembled WGS sequence"/>
</dbReference>
<evidence type="ECO:0000256" key="3">
    <source>
        <dbReference type="SAM" id="Coils"/>
    </source>
</evidence>
<dbReference type="GO" id="GO:0004347">
    <property type="term" value="F:glucose-6-phosphate isomerase activity"/>
    <property type="evidence" value="ECO:0007669"/>
    <property type="project" value="InterPro"/>
</dbReference>
<keyword evidence="3" id="KW-0175">Coiled coil</keyword>
<feature type="domain" description="SIS" evidence="4">
    <location>
        <begin position="17"/>
        <end position="153"/>
    </location>
</feature>